<dbReference type="EMBL" id="JACGXL010000002">
    <property type="protein sequence ID" value="MBA8887261.1"/>
    <property type="molecule type" value="Genomic_DNA"/>
</dbReference>
<accession>A0A839F4Y8</accession>
<evidence type="ECO:0000313" key="1">
    <source>
        <dbReference type="EMBL" id="MBA8887261.1"/>
    </source>
</evidence>
<dbReference type="GO" id="GO:0016740">
    <property type="term" value="F:transferase activity"/>
    <property type="evidence" value="ECO:0007669"/>
    <property type="project" value="UniProtKB-KW"/>
</dbReference>
<dbReference type="Gene3D" id="3.40.50.2000">
    <property type="entry name" value="Glycogen Phosphorylase B"/>
    <property type="match status" value="1"/>
</dbReference>
<comment type="caution">
    <text evidence="1">The sequence shown here is derived from an EMBL/GenBank/DDBJ whole genome shotgun (WGS) entry which is preliminary data.</text>
</comment>
<protein>
    <submittedName>
        <fullName evidence="1">Glycosyltransferase involved in cell wall biosynthesis</fullName>
    </submittedName>
</protein>
<keyword evidence="2" id="KW-1185">Reference proteome</keyword>
<keyword evidence="1" id="KW-0808">Transferase</keyword>
<gene>
    <name evidence="1" type="ORF">FHW12_001475</name>
</gene>
<dbReference type="SUPFAM" id="SSF53756">
    <property type="entry name" value="UDP-Glycosyltransferase/glycogen phosphorylase"/>
    <property type="match status" value="1"/>
</dbReference>
<name>A0A839F4Y8_9GAMM</name>
<dbReference type="AlphaFoldDB" id="A0A839F4Y8"/>
<dbReference type="RefSeq" id="WP_182530345.1">
    <property type="nucleotide sequence ID" value="NZ_JACGXL010000002.1"/>
</dbReference>
<reference evidence="1 2" key="1">
    <citation type="submission" date="2020-07" db="EMBL/GenBank/DDBJ databases">
        <title>Genomic Encyclopedia of Type Strains, Phase IV (KMG-V): Genome sequencing to study the core and pangenomes of soil and plant-associated prokaryotes.</title>
        <authorList>
            <person name="Whitman W."/>
        </authorList>
    </citation>
    <scope>NUCLEOTIDE SEQUENCE [LARGE SCALE GENOMIC DNA]</scope>
    <source>
        <strain evidence="1 2">RH2WT43</strain>
    </source>
</reference>
<organism evidence="1 2">
    <name type="scientific">Dokdonella fugitiva</name>
    <dbReference type="NCBI Taxonomy" id="328517"/>
    <lineage>
        <taxon>Bacteria</taxon>
        <taxon>Pseudomonadati</taxon>
        <taxon>Pseudomonadota</taxon>
        <taxon>Gammaproteobacteria</taxon>
        <taxon>Lysobacterales</taxon>
        <taxon>Rhodanobacteraceae</taxon>
        <taxon>Dokdonella</taxon>
    </lineage>
</organism>
<evidence type="ECO:0000313" key="2">
    <source>
        <dbReference type="Proteomes" id="UP000550401"/>
    </source>
</evidence>
<sequence length="191" mass="19226">MDALASLAEASGRLRTQAADDALLRRWQTRATVWAASCDAAGSPVLLDAFHACLSHCDAAARLLVLDPGAEAAVAAASSRGIDAHVECVGDAADARKAALLAADALVVCGGGAAFVLDALAVGTPVTGVECAATMDAAGDAALLWRAGDPAAELIAATVERLRADAPLRARLRARGHARISRIAAPSESPA</sequence>
<proteinExistence type="predicted"/>
<dbReference type="Proteomes" id="UP000550401">
    <property type="component" value="Unassembled WGS sequence"/>
</dbReference>